<evidence type="ECO:0000256" key="2">
    <source>
        <dbReference type="ARBA" id="ARBA00022692"/>
    </source>
</evidence>
<dbReference type="EMBL" id="JAZHXI010000023">
    <property type="protein sequence ID" value="KAL2060205.1"/>
    <property type="molecule type" value="Genomic_DNA"/>
</dbReference>
<keyword evidence="4 6" id="KW-0472">Membrane</keyword>
<gene>
    <name evidence="8" type="ORF">VTL71DRAFT_9600</name>
</gene>
<evidence type="ECO:0000256" key="4">
    <source>
        <dbReference type="ARBA" id="ARBA00023136"/>
    </source>
</evidence>
<comment type="similarity">
    <text evidence="5">Belongs to the SAT4 family.</text>
</comment>
<dbReference type="PANTHER" id="PTHR33048:SF114">
    <property type="entry name" value="MEMBRANE PROTEIN PTH11-LIKE, PUTATIVE (AFU_ORTHOLOGUE AFUA_7G06620)-RELATED"/>
    <property type="match status" value="1"/>
</dbReference>
<evidence type="ECO:0000313" key="9">
    <source>
        <dbReference type="Proteomes" id="UP001595075"/>
    </source>
</evidence>
<sequence>MAAVGLGQVVSWYICTIVAIAFLSARFVVKWMRFKAFSLDDGFLALAGACLITDLVIQQHMWNLGMATPQLASKSEFEGIMQMIIPGSIAYVTSLWAIKIALVIFYKRIAARTKLQTVYNVVLGVLAVTWAVIFFDIIFLCYPIERKWKSNPECSKKASDINYWITILANIFSDVVIMILPISMVAKLQMPLKQKLGVAAMFALGFFVIIASIIRAYYSSKNETMLTCTVSMVETAVAIIATCLPALRTVILGRGLSRVSKSSGPHYELGSSRHTKIQASVAATSRHDNYLNSGHNTSKRTNDSEDELVKDIERGNRNDYGVASSGPIDKNTIAVTREFQVHEESEKERGNRNMINF</sequence>
<keyword evidence="2 6" id="KW-0812">Transmembrane</keyword>
<dbReference type="Proteomes" id="UP001595075">
    <property type="component" value="Unassembled WGS sequence"/>
</dbReference>
<evidence type="ECO:0000256" key="3">
    <source>
        <dbReference type="ARBA" id="ARBA00022989"/>
    </source>
</evidence>
<name>A0ABR4BRB2_9HELO</name>
<feature type="transmembrane region" description="Helical" evidence="6">
    <location>
        <begin position="41"/>
        <end position="60"/>
    </location>
</feature>
<evidence type="ECO:0000256" key="6">
    <source>
        <dbReference type="SAM" id="Phobius"/>
    </source>
</evidence>
<feature type="transmembrane region" description="Helical" evidence="6">
    <location>
        <begin position="196"/>
        <end position="218"/>
    </location>
</feature>
<proteinExistence type="inferred from homology"/>
<dbReference type="PANTHER" id="PTHR33048">
    <property type="entry name" value="PTH11-LIKE INTEGRAL MEMBRANE PROTEIN (AFU_ORTHOLOGUE AFUA_5G11245)"/>
    <property type="match status" value="1"/>
</dbReference>
<feature type="transmembrane region" description="Helical" evidence="6">
    <location>
        <begin position="224"/>
        <end position="247"/>
    </location>
</feature>
<keyword evidence="9" id="KW-1185">Reference proteome</keyword>
<accession>A0ABR4BRB2</accession>
<evidence type="ECO:0000259" key="7">
    <source>
        <dbReference type="Pfam" id="PF20684"/>
    </source>
</evidence>
<organism evidence="8 9">
    <name type="scientific">Oculimacula yallundae</name>
    <dbReference type="NCBI Taxonomy" id="86028"/>
    <lineage>
        <taxon>Eukaryota</taxon>
        <taxon>Fungi</taxon>
        <taxon>Dikarya</taxon>
        <taxon>Ascomycota</taxon>
        <taxon>Pezizomycotina</taxon>
        <taxon>Leotiomycetes</taxon>
        <taxon>Helotiales</taxon>
        <taxon>Ploettnerulaceae</taxon>
        <taxon>Oculimacula</taxon>
    </lineage>
</organism>
<feature type="transmembrane region" description="Helical" evidence="6">
    <location>
        <begin position="80"/>
        <end position="106"/>
    </location>
</feature>
<evidence type="ECO:0000256" key="1">
    <source>
        <dbReference type="ARBA" id="ARBA00004141"/>
    </source>
</evidence>
<dbReference type="InterPro" id="IPR052337">
    <property type="entry name" value="SAT4-like"/>
</dbReference>
<keyword evidence="3 6" id="KW-1133">Transmembrane helix</keyword>
<feature type="domain" description="Rhodopsin" evidence="7">
    <location>
        <begin position="25"/>
        <end position="251"/>
    </location>
</feature>
<feature type="transmembrane region" description="Helical" evidence="6">
    <location>
        <begin position="6"/>
        <end position="29"/>
    </location>
</feature>
<feature type="transmembrane region" description="Helical" evidence="6">
    <location>
        <begin position="161"/>
        <end position="184"/>
    </location>
</feature>
<comment type="subcellular location">
    <subcellularLocation>
        <location evidence="1">Membrane</location>
        <topology evidence="1">Multi-pass membrane protein</topology>
    </subcellularLocation>
</comment>
<protein>
    <recommendedName>
        <fullName evidence="7">Rhodopsin domain-containing protein</fullName>
    </recommendedName>
</protein>
<reference evidence="8 9" key="1">
    <citation type="journal article" date="2024" name="Commun. Biol.">
        <title>Comparative genomic analysis of thermophilic fungi reveals convergent evolutionary adaptations and gene losses.</title>
        <authorList>
            <person name="Steindorff A.S."/>
            <person name="Aguilar-Pontes M.V."/>
            <person name="Robinson A.J."/>
            <person name="Andreopoulos B."/>
            <person name="LaButti K."/>
            <person name="Kuo A."/>
            <person name="Mondo S."/>
            <person name="Riley R."/>
            <person name="Otillar R."/>
            <person name="Haridas S."/>
            <person name="Lipzen A."/>
            <person name="Grimwood J."/>
            <person name="Schmutz J."/>
            <person name="Clum A."/>
            <person name="Reid I.D."/>
            <person name="Moisan M.C."/>
            <person name="Butler G."/>
            <person name="Nguyen T.T.M."/>
            <person name="Dewar K."/>
            <person name="Conant G."/>
            <person name="Drula E."/>
            <person name="Henrissat B."/>
            <person name="Hansel C."/>
            <person name="Singer S."/>
            <person name="Hutchinson M.I."/>
            <person name="de Vries R.P."/>
            <person name="Natvig D.O."/>
            <person name="Powell A.J."/>
            <person name="Tsang A."/>
            <person name="Grigoriev I.V."/>
        </authorList>
    </citation>
    <scope>NUCLEOTIDE SEQUENCE [LARGE SCALE GENOMIC DNA]</scope>
    <source>
        <strain evidence="8 9">CBS 494.80</strain>
    </source>
</reference>
<evidence type="ECO:0000256" key="5">
    <source>
        <dbReference type="ARBA" id="ARBA00038359"/>
    </source>
</evidence>
<evidence type="ECO:0000313" key="8">
    <source>
        <dbReference type="EMBL" id="KAL2060205.1"/>
    </source>
</evidence>
<dbReference type="InterPro" id="IPR049326">
    <property type="entry name" value="Rhodopsin_dom_fungi"/>
</dbReference>
<dbReference type="Pfam" id="PF20684">
    <property type="entry name" value="Fung_rhodopsin"/>
    <property type="match status" value="1"/>
</dbReference>
<feature type="transmembrane region" description="Helical" evidence="6">
    <location>
        <begin position="118"/>
        <end position="141"/>
    </location>
</feature>
<comment type="caution">
    <text evidence="8">The sequence shown here is derived from an EMBL/GenBank/DDBJ whole genome shotgun (WGS) entry which is preliminary data.</text>
</comment>